<keyword evidence="2" id="KW-1185">Reference proteome</keyword>
<dbReference type="AlphaFoldDB" id="A0A386ZLM9"/>
<name>A0A386ZLM9_9NOCA</name>
<evidence type="ECO:0008006" key="3">
    <source>
        <dbReference type="Google" id="ProtNLM"/>
    </source>
</evidence>
<evidence type="ECO:0000313" key="2">
    <source>
        <dbReference type="Proteomes" id="UP000267164"/>
    </source>
</evidence>
<organism evidence="1 2">
    <name type="scientific">Nocardia yunnanensis</name>
    <dbReference type="NCBI Taxonomy" id="2382165"/>
    <lineage>
        <taxon>Bacteria</taxon>
        <taxon>Bacillati</taxon>
        <taxon>Actinomycetota</taxon>
        <taxon>Actinomycetes</taxon>
        <taxon>Mycobacteriales</taxon>
        <taxon>Nocardiaceae</taxon>
        <taxon>Nocardia</taxon>
    </lineage>
</organism>
<proteinExistence type="predicted"/>
<sequence>MAKDEGMATREVVLRLDSVALSLAEAAAQRSQTSVDEVISGCLNRHLIGDYAPGSDLNSPRPKVR</sequence>
<protein>
    <recommendedName>
        <fullName evidence="3">CopG family transcriptional regulator</fullName>
    </recommendedName>
</protein>
<dbReference type="KEGG" id="nyu:D7D52_35975"/>
<accession>A0A386ZLM9</accession>
<dbReference type="Proteomes" id="UP000267164">
    <property type="component" value="Chromosome"/>
</dbReference>
<reference evidence="1 2" key="1">
    <citation type="submission" date="2018-09" db="EMBL/GenBank/DDBJ databases">
        <title>Nocardia yunnanensis sp. nov., an actinomycete isolated from a soil sample.</title>
        <authorList>
            <person name="Zhang J."/>
        </authorList>
    </citation>
    <scope>NUCLEOTIDE SEQUENCE [LARGE SCALE GENOMIC DNA]</scope>
    <source>
        <strain evidence="1 2">CFHS0054</strain>
    </source>
</reference>
<evidence type="ECO:0000313" key="1">
    <source>
        <dbReference type="EMBL" id="AYF78338.1"/>
    </source>
</evidence>
<gene>
    <name evidence="1" type="ORF">D7D52_35975</name>
</gene>
<dbReference type="EMBL" id="CP032568">
    <property type="protein sequence ID" value="AYF78338.1"/>
    <property type="molecule type" value="Genomic_DNA"/>
</dbReference>